<gene>
    <name evidence="1" type="ORF">H5410_020600</name>
</gene>
<comment type="caution">
    <text evidence="1">The sequence shown here is derived from an EMBL/GenBank/DDBJ whole genome shotgun (WGS) entry which is preliminary data.</text>
</comment>
<organism evidence="1 2">
    <name type="scientific">Solanum commersonii</name>
    <name type="common">Commerson's wild potato</name>
    <name type="synonym">Commerson's nightshade</name>
    <dbReference type="NCBI Taxonomy" id="4109"/>
    <lineage>
        <taxon>Eukaryota</taxon>
        <taxon>Viridiplantae</taxon>
        <taxon>Streptophyta</taxon>
        <taxon>Embryophyta</taxon>
        <taxon>Tracheophyta</taxon>
        <taxon>Spermatophyta</taxon>
        <taxon>Magnoliopsida</taxon>
        <taxon>eudicotyledons</taxon>
        <taxon>Gunneridae</taxon>
        <taxon>Pentapetalae</taxon>
        <taxon>asterids</taxon>
        <taxon>lamiids</taxon>
        <taxon>Solanales</taxon>
        <taxon>Solanaceae</taxon>
        <taxon>Solanoideae</taxon>
        <taxon>Solaneae</taxon>
        <taxon>Solanum</taxon>
    </lineage>
</organism>
<sequence length="65" mass="7501">MDDCLRRDRFIFVVTDLWMSDLGVVGLALNLSAYDFVFQGIRAVENPEFETFYTKNILLNEGIHA</sequence>
<evidence type="ECO:0000313" key="2">
    <source>
        <dbReference type="Proteomes" id="UP000824120"/>
    </source>
</evidence>
<dbReference type="AlphaFoldDB" id="A0A9J5ZBL2"/>
<accession>A0A9J5ZBL2</accession>
<dbReference type="SUPFAM" id="SSF81483">
    <property type="entry name" value="Bacterial photosystem II reaction centre, L and M subunits"/>
    <property type="match status" value="1"/>
</dbReference>
<proteinExistence type="predicted"/>
<dbReference type="OrthoDB" id="1247798at2759"/>
<dbReference type="InterPro" id="IPR036854">
    <property type="entry name" value="Photo_II_D1/D2_sf"/>
</dbReference>
<dbReference type="EMBL" id="JACXVP010000004">
    <property type="protein sequence ID" value="KAG5609319.1"/>
    <property type="molecule type" value="Genomic_DNA"/>
</dbReference>
<dbReference type="Proteomes" id="UP000824120">
    <property type="component" value="Chromosome 4"/>
</dbReference>
<dbReference type="GO" id="GO:0009772">
    <property type="term" value="P:photosynthetic electron transport in photosystem II"/>
    <property type="evidence" value="ECO:0007669"/>
    <property type="project" value="InterPro"/>
</dbReference>
<keyword evidence="2" id="KW-1185">Reference proteome</keyword>
<reference evidence="1 2" key="1">
    <citation type="submission" date="2020-09" db="EMBL/GenBank/DDBJ databases">
        <title>De no assembly of potato wild relative species, Solanum commersonii.</title>
        <authorList>
            <person name="Cho K."/>
        </authorList>
    </citation>
    <scope>NUCLEOTIDE SEQUENCE [LARGE SCALE GENOMIC DNA]</scope>
    <source>
        <strain evidence="1">LZ3.2</strain>
        <tissue evidence="1">Leaf</tissue>
    </source>
</reference>
<evidence type="ECO:0000313" key="1">
    <source>
        <dbReference type="EMBL" id="KAG5609319.1"/>
    </source>
</evidence>
<protein>
    <submittedName>
        <fullName evidence="1">Uncharacterized protein</fullName>
    </submittedName>
</protein>
<name>A0A9J5ZBL2_SOLCO</name>